<feature type="domain" description="ABC-type uncharacterised transport system" evidence="2">
    <location>
        <begin position="154"/>
        <end position="386"/>
    </location>
</feature>
<dbReference type="RefSeq" id="WP_016390583.1">
    <property type="nucleotide sequence ID" value="NZ_JARGOU010000005.1"/>
</dbReference>
<dbReference type="InterPro" id="IPR055396">
    <property type="entry name" value="DUF7088"/>
</dbReference>
<accession>A0AB33Z136</accession>
<dbReference type="AlphaFoldDB" id="A0AB33Z136"/>
<dbReference type="Pfam" id="PF23357">
    <property type="entry name" value="DUF7088"/>
    <property type="match status" value="1"/>
</dbReference>
<dbReference type="SUPFAM" id="SSF52317">
    <property type="entry name" value="Class I glutamine amidotransferase-like"/>
    <property type="match status" value="1"/>
</dbReference>
<keyword evidence="5" id="KW-1185">Reference proteome</keyword>
<dbReference type="InterPro" id="IPR029062">
    <property type="entry name" value="Class_I_gatase-like"/>
</dbReference>
<dbReference type="Pfam" id="PF09822">
    <property type="entry name" value="ABC_transp_aux"/>
    <property type="match status" value="1"/>
</dbReference>
<evidence type="ECO:0000313" key="4">
    <source>
        <dbReference type="EMBL" id="EPD12804.1"/>
    </source>
</evidence>
<feature type="transmembrane region" description="Helical" evidence="1">
    <location>
        <begin position="419"/>
        <end position="444"/>
    </location>
</feature>
<protein>
    <submittedName>
        <fullName evidence="4">ABC transporter</fullName>
    </submittedName>
</protein>
<evidence type="ECO:0000313" key="5">
    <source>
        <dbReference type="Proteomes" id="UP000015462"/>
    </source>
</evidence>
<evidence type="ECO:0000259" key="3">
    <source>
        <dbReference type="Pfam" id="PF23357"/>
    </source>
</evidence>
<evidence type="ECO:0000256" key="1">
    <source>
        <dbReference type="SAM" id="Phobius"/>
    </source>
</evidence>
<dbReference type="EMBL" id="ASHL01000006">
    <property type="protein sequence ID" value="EPD12804.1"/>
    <property type="molecule type" value="Genomic_DNA"/>
</dbReference>
<evidence type="ECO:0000259" key="2">
    <source>
        <dbReference type="Pfam" id="PF09822"/>
    </source>
</evidence>
<keyword evidence="1" id="KW-0812">Transmembrane</keyword>
<keyword evidence="1" id="KW-1133">Transmembrane helix</keyword>
<sequence length="449" mass="49953">MKISRKAHQFIRLQNVVFTLLFLGVLGLLAWLSTQYTAQFDWTANSRNSLSTPSIQLLKQLTHPIEVDAYATENDILRQQISELIDKYSHHKTDITLTLINPDIRPDQAREEGITADGELVIRYNGKRESLQQLNEQAFTNALQRLANSDQRWVVFLTGHGERNPAGHSNYDFGLFANELKNKGINSQTINLMDTPSIPNNTSLLVIADPQVNYLAGEIDVIKQYLAKGRALLLLGEPNQSEPLKPLTELLTIQLLPGTVVDATTQVFGIDDPTFALVTAYPNHLATKHLKAMSLFPGAAGLSLLANSPYQAAPLLSTLERSWTETGDIEGQIQFDPDTDEKQGPITIGYALNKKDDNTKEQRIIVLGDADFLSNTFLGNGANLDLGLSLIQWLNHDDSFIDIPAKTAPDTTLEISQQWSLIFGLGFLFLLPALFIVSGLLIWLKRKKR</sequence>
<dbReference type="InterPro" id="IPR019196">
    <property type="entry name" value="ABC_transp_unknown"/>
</dbReference>
<keyword evidence="1" id="KW-0472">Membrane</keyword>
<feature type="domain" description="DUF7088" evidence="3">
    <location>
        <begin position="45"/>
        <end position="115"/>
    </location>
</feature>
<gene>
    <name evidence="4" type="ORF">L196_08041</name>
</gene>
<name>A0AB33Z136_9GAMM</name>
<dbReference type="Proteomes" id="UP000015462">
    <property type="component" value="Unassembled WGS sequence"/>
</dbReference>
<organism evidence="4 5">
    <name type="scientific">Cycloclasticus pugetii</name>
    <dbReference type="NCBI Taxonomy" id="34068"/>
    <lineage>
        <taxon>Bacteria</taxon>
        <taxon>Pseudomonadati</taxon>
        <taxon>Pseudomonadota</taxon>
        <taxon>Gammaproteobacteria</taxon>
        <taxon>Thiotrichales</taxon>
        <taxon>Piscirickettsiaceae</taxon>
        <taxon>Cycloclasticus</taxon>
    </lineage>
</organism>
<reference evidence="4 5" key="1">
    <citation type="journal article" date="2013" name="Genome Announc.">
        <title>Genome Sequence of the Pyrene- and Fluoranthene-Degrading Bacterium Cycloclasticus sp. Strain PY97M.</title>
        <authorList>
            <person name="Cui Z."/>
            <person name="Xu G."/>
            <person name="Li Q."/>
            <person name="Gao W."/>
            <person name="Zheng L."/>
        </authorList>
    </citation>
    <scope>NUCLEOTIDE SEQUENCE [LARGE SCALE GENOMIC DNA]</scope>
    <source>
        <strain evidence="4 5">PY97M</strain>
    </source>
</reference>
<comment type="caution">
    <text evidence="4">The sequence shown here is derived from an EMBL/GenBank/DDBJ whole genome shotgun (WGS) entry which is preliminary data.</text>
</comment>
<proteinExistence type="predicted"/>